<evidence type="ECO:0000313" key="2">
    <source>
        <dbReference type="Proteomes" id="UP000054279"/>
    </source>
</evidence>
<accession>A0A0C9UV30</accession>
<keyword evidence="2" id="KW-1185">Reference proteome</keyword>
<dbReference type="HOGENOM" id="CLU_2575382_0_0_1"/>
<sequence>MAEYLTNAPNKCSIMSGLIELLNPSHKQILLGYMTVKWAKPIPWKSDIEIRTWDYTDFTDSVPKEYIFYLYFIYINNDELL</sequence>
<dbReference type="AlphaFoldDB" id="A0A0C9UV30"/>
<dbReference type="EMBL" id="KN837292">
    <property type="protein sequence ID" value="KIJ29025.1"/>
    <property type="molecule type" value="Genomic_DNA"/>
</dbReference>
<gene>
    <name evidence="1" type="ORF">M422DRAFT_269637</name>
</gene>
<protein>
    <submittedName>
        <fullName evidence="1">Uncharacterized protein</fullName>
    </submittedName>
</protein>
<dbReference type="Proteomes" id="UP000054279">
    <property type="component" value="Unassembled WGS sequence"/>
</dbReference>
<name>A0A0C9UV30_SPHS4</name>
<proteinExistence type="predicted"/>
<reference evidence="1 2" key="1">
    <citation type="submission" date="2014-06" db="EMBL/GenBank/DDBJ databases">
        <title>Evolutionary Origins and Diversification of the Mycorrhizal Mutualists.</title>
        <authorList>
            <consortium name="DOE Joint Genome Institute"/>
            <consortium name="Mycorrhizal Genomics Consortium"/>
            <person name="Kohler A."/>
            <person name="Kuo A."/>
            <person name="Nagy L.G."/>
            <person name="Floudas D."/>
            <person name="Copeland A."/>
            <person name="Barry K.W."/>
            <person name="Cichocki N."/>
            <person name="Veneault-Fourrey C."/>
            <person name="LaButti K."/>
            <person name="Lindquist E.A."/>
            <person name="Lipzen A."/>
            <person name="Lundell T."/>
            <person name="Morin E."/>
            <person name="Murat C."/>
            <person name="Riley R."/>
            <person name="Ohm R."/>
            <person name="Sun H."/>
            <person name="Tunlid A."/>
            <person name="Henrissat B."/>
            <person name="Grigoriev I.V."/>
            <person name="Hibbett D.S."/>
            <person name="Martin F."/>
        </authorList>
    </citation>
    <scope>NUCLEOTIDE SEQUENCE [LARGE SCALE GENOMIC DNA]</scope>
    <source>
        <strain evidence="1 2">SS14</strain>
    </source>
</reference>
<evidence type="ECO:0000313" key="1">
    <source>
        <dbReference type="EMBL" id="KIJ29025.1"/>
    </source>
</evidence>
<organism evidence="1 2">
    <name type="scientific">Sphaerobolus stellatus (strain SS14)</name>
    <dbReference type="NCBI Taxonomy" id="990650"/>
    <lineage>
        <taxon>Eukaryota</taxon>
        <taxon>Fungi</taxon>
        <taxon>Dikarya</taxon>
        <taxon>Basidiomycota</taxon>
        <taxon>Agaricomycotina</taxon>
        <taxon>Agaricomycetes</taxon>
        <taxon>Phallomycetidae</taxon>
        <taxon>Geastrales</taxon>
        <taxon>Sphaerobolaceae</taxon>
        <taxon>Sphaerobolus</taxon>
    </lineage>
</organism>